<feature type="region of interest" description="Disordered" evidence="1">
    <location>
        <begin position="109"/>
        <end position="136"/>
    </location>
</feature>
<evidence type="ECO:0000259" key="2">
    <source>
        <dbReference type="Pfam" id="PF12937"/>
    </source>
</evidence>
<evidence type="ECO:0000313" key="3">
    <source>
        <dbReference type="EMBL" id="OEL23368.1"/>
    </source>
</evidence>
<accession>A0A1E5VDZ4</accession>
<dbReference type="Pfam" id="PF12937">
    <property type="entry name" value="F-box-like"/>
    <property type="match status" value="1"/>
</dbReference>
<dbReference type="Gene3D" id="1.20.1280.50">
    <property type="match status" value="1"/>
</dbReference>
<feature type="region of interest" description="Disordered" evidence="1">
    <location>
        <begin position="1"/>
        <end position="21"/>
    </location>
</feature>
<dbReference type="Proteomes" id="UP000095767">
    <property type="component" value="Unassembled WGS sequence"/>
</dbReference>
<feature type="compositionally biased region" description="Basic residues" evidence="1">
    <location>
        <begin position="111"/>
        <end position="120"/>
    </location>
</feature>
<dbReference type="EMBL" id="LWDX02042745">
    <property type="protein sequence ID" value="OEL23368.1"/>
    <property type="molecule type" value="Genomic_DNA"/>
</dbReference>
<protein>
    <recommendedName>
        <fullName evidence="2">F-box domain-containing protein</fullName>
    </recommendedName>
</protein>
<dbReference type="SUPFAM" id="SSF81383">
    <property type="entry name" value="F-box domain"/>
    <property type="match status" value="1"/>
</dbReference>
<comment type="caution">
    <text evidence="3">The sequence shown here is derived from an EMBL/GenBank/DDBJ whole genome shotgun (WGS) entry which is preliminary data.</text>
</comment>
<name>A0A1E5VDZ4_9POAL</name>
<sequence length="199" mass="22025">MEEEEAGAASSSPPPPPLPPPIAQLGYDQLLSILCLLPPEAVLSFAATCRAFRAWASSDALWEALCCRRASRVLARARAWQRRRAGAVEEGLRRGRQTRLHVRAPCPCEGRRRRMPHAPHRSPPLHLLPPAARHRPPPRLPSALHSLRARNDSWGIPGAASPAAYAGSKASRDDDGRTWRAALEIERARRTRYIASRKV</sequence>
<dbReference type="InterPro" id="IPR036047">
    <property type="entry name" value="F-box-like_dom_sf"/>
</dbReference>
<dbReference type="AlphaFoldDB" id="A0A1E5VDZ4"/>
<evidence type="ECO:0000256" key="1">
    <source>
        <dbReference type="SAM" id="MobiDB-lite"/>
    </source>
</evidence>
<dbReference type="OrthoDB" id="10251809at2759"/>
<gene>
    <name evidence="3" type="ORF">BAE44_0015613</name>
</gene>
<dbReference type="STRING" id="888268.A0A1E5VDZ4"/>
<dbReference type="InterPro" id="IPR001810">
    <property type="entry name" value="F-box_dom"/>
</dbReference>
<feature type="compositionally biased region" description="Pro residues" evidence="1">
    <location>
        <begin position="12"/>
        <end position="21"/>
    </location>
</feature>
<evidence type="ECO:0000313" key="4">
    <source>
        <dbReference type="Proteomes" id="UP000095767"/>
    </source>
</evidence>
<reference evidence="3 4" key="1">
    <citation type="submission" date="2016-09" db="EMBL/GenBank/DDBJ databases">
        <title>The draft genome of Dichanthelium oligosanthes: A C3 panicoid grass species.</title>
        <authorList>
            <person name="Studer A.J."/>
            <person name="Schnable J.C."/>
            <person name="Brutnell T.P."/>
        </authorList>
    </citation>
    <scope>NUCLEOTIDE SEQUENCE [LARGE SCALE GENOMIC DNA]</scope>
    <source>
        <strain evidence="4">cv. Kellogg 1175</strain>
        <tissue evidence="3">Leaf</tissue>
    </source>
</reference>
<proteinExistence type="predicted"/>
<keyword evidence="4" id="KW-1185">Reference proteome</keyword>
<feature type="domain" description="F-box" evidence="2">
    <location>
        <begin position="30"/>
        <end position="68"/>
    </location>
</feature>
<organism evidence="3 4">
    <name type="scientific">Dichanthelium oligosanthes</name>
    <dbReference type="NCBI Taxonomy" id="888268"/>
    <lineage>
        <taxon>Eukaryota</taxon>
        <taxon>Viridiplantae</taxon>
        <taxon>Streptophyta</taxon>
        <taxon>Embryophyta</taxon>
        <taxon>Tracheophyta</taxon>
        <taxon>Spermatophyta</taxon>
        <taxon>Magnoliopsida</taxon>
        <taxon>Liliopsida</taxon>
        <taxon>Poales</taxon>
        <taxon>Poaceae</taxon>
        <taxon>PACMAD clade</taxon>
        <taxon>Panicoideae</taxon>
        <taxon>Panicodae</taxon>
        <taxon>Paniceae</taxon>
        <taxon>Dichantheliinae</taxon>
        <taxon>Dichanthelium</taxon>
    </lineage>
</organism>